<proteinExistence type="predicted"/>
<protein>
    <recommendedName>
        <fullName evidence="9">DUF3509 domain-containing protein</fullName>
    </recommendedName>
</protein>
<dbReference type="EMBL" id="AP022213">
    <property type="protein sequence ID" value="BBT16426.1"/>
    <property type="molecule type" value="Genomic_DNA"/>
</dbReference>
<keyword evidence="8" id="KW-1185">Reference proteome</keyword>
<dbReference type="RefSeq" id="WP_044404098.1">
    <property type="nucleotide sequence ID" value="NZ_AP022213.1"/>
</dbReference>
<evidence type="ECO:0000313" key="5">
    <source>
        <dbReference type="Proteomes" id="UP000461288"/>
    </source>
</evidence>
<evidence type="ECO:0000313" key="4">
    <source>
        <dbReference type="EMBL" id="MWK60031.1"/>
    </source>
</evidence>
<dbReference type="Proteomes" id="UP000515591">
    <property type="component" value="Chromosome"/>
</dbReference>
<reference evidence="4 5" key="2">
    <citation type="submission" date="2019-12" db="EMBL/GenBank/DDBJ databases">
        <title>Draft genome sequence of Pseudomonas otitidis recovered from a chicken carcass.</title>
        <authorList>
            <person name="Vieira T.R."/>
            <person name="Oliviera E.F.C."/>
            <person name="Silva N.M.V."/>
            <person name="Sambrano G.E."/>
            <person name="Cibulski S.P."/>
            <person name="Cardoso M.R.I."/>
        </authorList>
    </citation>
    <scope>NUCLEOTIDE SEQUENCE [LARGE SCALE GENOMIC DNA]</scope>
    <source>
        <strain evidence="4 5">25_K</strain>
    </source>
</reference>
<evidence type="ECO:0000313" key="8">
    <source>
        <dbReference type="Proteomes" id="UP001273935"/>
    </source>
</evidence>
<evidence type="ECO:0000313" key="2">
    <source>
        <dbReference type="EMBL" id="BCA28492.1"/>
    </source>
</evidence>
<sequence length="73" mass="8355">MFTAIKDIYDAFPDHSVAVTPRPDGKWLLSMCRNDRLELTRAFDGEAVFCKRRMHALIRDVALEMASLARRSA</sequence>
<evidence type="ECO:0008006" key="9">
    <source>
        <dbReference type="Google" id="ProtNLM"/>
    </source>
</evidence>
<dbReference type="Proteomes" id="UP000501237">
    <property type="component" value="Chromosome"/>
</dbReference>
<dbReference type="EMBL" id="JAWJUL010000104">
    <property type="protein sequence ID" value="MDV3442163.1"/>
    <property type="molecule type" value="Genomic_DNA"/>
</dbReference>
<accession>A0A1I0UFW2</accession>
<dbReference type="KEGG" id="poj:PtoMrB4_24690"/>
<dbReference type="EMBL" id="WTFN01000142">
    <property type="protein sequence ID" value="MWK60031.1"/>
    <property type="molecule type" value="Genomic_DNA"/>
</dbReference>
<dbReference type="EMBL" id="AP022642">
    <property type="protein sequence ID" value="BCA28492.1"/>
    <property type="molecule type" value="Genomic_DNA"/>
</dbReference>
<evidence type="ECO:0000313" key="3">
    <source>
        <dbReference type="EMBL" id="MDV3442163.1"/>
    </source>
</evidence>
<dbReference type="Proteomes" id="UP000461288">
    <property type="component" value="Unassembled WGS sequence"/>
</dbReference>
<dbReference type="STRING" id="319939.SAMN05216263_11132"/>
<organism evidence="4 5">
    <name type="scientific">Metapseudomonas otitidis</name>
    <dbReference type="NCBI Taxonomy" id="319939"/>
    <lineage>
        <taxon>Bacteria</taxon>
        <taxon>Pseudomonadati</taxon>
        <taxon>Pseudomonadota</taxon>
        <taxon>Gammaproteobacteria</taxon>
        <taxon>Pseudomonadales</taxon>
        <taxon>Pseudomonadaceae</taxon>
        <taxon>Metapseudomonas</taxon>
    </lineage>
</organism>
<evidence type="ECO:0000313" key="6">
    <source>
        <dbReference type="Proteomes" id="UP000501237"/>
    </source>
</evidence>
<reference evidence="1 7" key="1">
    <citation type="submission" date="2019-12" db="EMBL/GenBank/DDBJ databases">
        <title>complete genome sequences of Pseudomonas otitidis str. WP8-S17-CRE-03 isolated from wastewater treatment plant effluent.</title>
        <authorList>
            <person name="Sekizuka T."/>
            <person name="Itokawa K."/>
            <person name="Yatsu K."/>
            <person name="Inamine Y."/>
            <person name="Kuroda M."/>
        </authorList>
    </citation>
    <scope>NUCLEOTIDE SEQUENCE [LARGE SCALE GENOMIC DNA]</scope>
    <source>
        <strain evidence="1 7">WP8-S17-CRE-03</strain>
    </source>
</reference>
<gene>
    <name evidence="4" type="ORF">GO594_28960</name>
    <name evidence="2" type="ORF">PtoMrB4_24690</name>
    <name evidence="3" type="ORF">R0G64_22360</name>
    <name evidence="1" type="ORF">WP8S17C03_24750</name>
</gene>
<reference evidence="2 6" key="3">
    <citation type="journal article" date="2020" name="Microbiol. Resour. Announc.">
        <title>Complete genome sequence of Pseudomonas otitidis strain MrB4, isolated from Lake Biwa in Japan.</title>
        <authorList>
            <person name="Miyazaki K."/>
            <person name="Hase E."/>
            <person name="Maruya T."/>
        </authorList>
    </citation>
    <scope>NUCLEOTIDE SEQUENCE [LARGE SCALE GENOMIC DNA]</scope>
    <source>
        <strain evidence="2 6">MrB4</strain>
    </source>
</reference>
<evidence type="ECO:0000313" key="1">
    <source>
        <dbReference type="EMBL" id="BBT16426.1"/>
    </source>
</evidence>
<evidence type="ECO:0000313" key="7">
    <source>
        <dbReference type="Proteomes" id="UP000515591"/>
    </source>
</evidence>
<dbReference type="AlphaFoldDB" id="A0A1I0UFW2"/>
<reference evidence="3 8" key="4">
    <citation type="submission" date="2023-10" db="EMBL/GenBank/DDBJ databases">
        <title>Pseudomonas otitidis isolated from a paediatric patient with cystic fibrosis in Chile.</title>
        <authorList>
            <person name="Amsteins-Romero L."/>
            <person name="Opazo-Capurro A."/>
            <person name="Matus-Kohler M."/>
            <person name="Gonzalez-Rocha G."/>
        </authorList>
    </citation>
    <scope>NUCLEOTIDE SEQUENCE [LARGE SCALE GENOMIC DNA]</scope>
    <source>
        <strain evidence="3 8">P-714</strain>
    </source>
</reference>
<name>A0A1I0UFW2_9GAMM</name>
<dbReference type="Proteomes" id="UP001273935">
    <property type="component" value="Unassembled WGS sequence"/>
</dbReference>
<dbReference type="GeneID" id="57397693"/>